<dbReference type="RefSeq" id="WP_129062057.1">
    <property type="nucleotide sequence ID" value="NZ_NXIE01000004.1"/>
</dbReference>
<protein>
    <recommendedName>
        <fullName evidence="3">Lipoprotein</fullName>
    </recommendedName>
</protein>
<accession>A0A4Q1AW38</accession>
<dbReference type="Proteomes" id="UP000289718">
    <property type="component" value="Unassembled WGS sequence"/>
</dbReference>
<name>A0A4Q1AW38_9BACT</name>
<dbReference type="OrthoDB" id="5365598at2"/>
<sequence length="206" mass="24739">MQVIKNILLVITVAFLFTACFSNKNLTHFSKKTKELNFVNNKQTLLKLPFSSSVRNIYTTTFCVRDSFIINEYNEKYGKLFLEYIDLDSMCRWTGLANSFFETSLRQEMNLDTLETVEKYDIDNYTFKTYKINEDSYLSAVYIYSTFSNTFLLDYEGKLYTELLKKLKPTYKNLFIDKKRFEKNYDKSLVKKNIFERYFTQDKERF</sequence>
<dbReference type="PROSITE" id="PS51257">
    <property type="entry name" value="PROKAR_LIPOPROTEIN"/>
    <property type="match status" value="1"/>
</dbReference>
<evidence type="ECO:0008006" key="3">
    <source>
        <dbReference type="Google" id="ProtNLM"/>
    </source>
</evidence>
<evidence type="ECO:0000313" key="1">
    <source>
        <dbReference type="EMBL" id="RXK12192.1"/>
    </source>
</evidence>
<comment type="caution">
    <text evidence="1">The sequence shown here is derived from an EMBL/GenBank/DDBJ whole genome shotgun (WGS) entry which is preliminary data.</text>
</comment>
<proteinExistence type="predicted"/>
<dbReference type="EMBL" id="NXIE01000004">
    <property type="protein sequence ID" value="RXK12192.1"/>
    <property type="molecule type" value="Genomic_DNA"/>
</dbReference>
<reference evidence="1 2" key="1">
    <citation type="submission" date="2017-09" db="EMBL/GenBank/DDBJ databases">
        <title>Genomics of the genus Arcobacter.</title>
        <authorList>
            <person name="Perez-Cataluna A."/>
            <person name="Figueras M.J."/>
            <person name="Salas-Masso N."/>
        </authorList>
    </citation>
    <scope>NUCLEOTIDE SEQUENCE [LARGE SCALE GENOMIC DNA]</scope>
    <source>
        <strain evidence="1 2">F156-34</strain>
    </source>
</reference>
<dbReference type="AlphaFoldDB" id="A0A4Q1AW38"/>
<keyword evidence="2" id="KW-1185">Reference proteome</keyword>
<evidence type="ECO:0000313" key="2">
    <source>
        <dbReference type="Proteomes" id="UP000289718"/>
    </source>
</evidence>
<organism evidence="1 2">
    <name type="scientific">Halarcobacter mediterraneus</name>
    <dbReference type="NCBI Taxonomy" id="2023153"/>
    <lineage>
        <taxon>Bacteria</taxon>
        <taxon>Pseudomonadati</taxon>
        <taxon>Campylobacterota</taxon>
        <taxon>Epsilonproteobacteria</taxon>
        <taxon>Campylobacterales</taxon>
        <taxon>Arcobacteraceae</taxon>
        <taxon>Halarcobacter</taxon>
    </lineage>
</organism>
<gene>
    <name evidence="1" type="ORF">CP965_10460</name>
</gene>